<dbReference type="AlphaFoldDB" id="A0A6G7IYZ2"/>
<reference evidence="11 12" key="1">
    <citation type="submission" date="2020-02" db="EMBL/GenBank/DDBJ databases">
        <title>Complete genome of Muricauda sp. 501str8.</title>
        <authorList>
            <person name="Dong B."/>
            <person name="Zhu S."/>
            <person name="Yang J."/>
            <person name="Chen J."/>
        </authorList>
    </citation>
    <scope>NUCLEOTIDE SEQUENCE [LARGE SCALE GENOMIC DNA]</scope>
    <source>
        <strain evidence="11 12">501str8</strain>
    </source>
</reference>
<dbReference type="RefSeq" id="WP_166247204.1">
    <property type="nucleotide sequence ID" value="NZ_CP049616.1"/>
</dbReference>
<keyword evidence="7" id="KW-0804">Transcription</keyword>
<evidence type="ECO:0000256" key="8">
    <source>
        <dbReference type="ARBA" id="ARBA00030200"/>
    </source>
</evidence>
<dbReference type="Pfam" id="PF18665">
    <property type="entry name" value="TetR_C_37"/>
    <property type="match status" value="1"/>
</dbReference>
<keyword evidence="5" id="KW-0805">Transcription regulation</keyword>
<evidence type="ECO:0000256" key="2">
    <source>
        <dbReference type="ARBA" id="ARBA00011738"/>
    </source>
</evidence>
<dbReference type="SUPFAM" id="SSF48498">
    <property type="entry name" value="Tetracyclin repressor-like, C-terminal domain"/>
    <property type="match status" value="1"/>
</dbReference>
<dbReference type="InterPro" id="IPR009057">
    <property type="entry name" value="Homeodomain-like_sf"/>
</dbReference>
<dbReference type="PANTHER" id="PTHR43479">
    <property type="entry name" value="ACREF/ENVCD OPERON REPRESSOR-RELATED"/>
    <property type="match status" value="1"/>
</dbReference>
<dbReference type="GO" id="GO:0003677">
    <property type="term" value="F:DNA binding"/>
    <property type="evidence" value="ECO:0007669"/>
    <property type="project" value="UniProtKB-UniRule"/>
</dbReference>
<dbReference type="InterPro" id="IPR036271">
    <property type="entry name" value="Tet_transcr_reg_TetR-rel_C_sf"/>
</dbReference>
<comment type="subunit">
    <text evidence="2">Homodimer.</text>
</comment>
<evidence type="ECO:0000313" key="11">
    <source>
        <dbReference type="EMBL" id="QII43534.1"/>
    </source>
</evidence>
<dbReference type="KEGG" id="mut:GVT53_02145"/>
<dbReference type="InterPro" id="IPR001647">
    <property type="entry name" value="HTH_TetR"/>
</dbReference>
<protein>
    <recommendedName>
        <fullName evidence="3">Biofilm operon icaADBC HTH-type negative transcriptional regulator IcaR</fullName>
    </recommendedName>
    <alternativeName>
        <fullName evidence="8">Intercellular adhesion protein R</fullName>
    </alternativeName>
</protein>
<dbReference type="InterPro" id="IPR041646">
    <property type="entry name" value="IcaR_C"/>
</dbReference>
<keyword evidence="12" id="KW-1185">Reference proteome</keyword>
<keyword evidence="6 9" id="KW-0238">DNA-binding</keyword>
<evidence type="ECO:0000256" key="1">
    <source>
        <dbReference type="ARBA" id="ARBA00002291"/>
    </source>
</evidence>
<dbReference type="Pfam" id="PF00440">
    <property type="entry name" value="TetR_N"/>
    <property type="match status" value="1"/>
</dbReference>
<sequence length="201" mass="23487">MGRKSLGPTRKLEIIQAFYEVAKHIGLENASIAKVAESMGISNGLVMHYFNTKDELLLGLNEYILQQHMNVLVEGNLSTLKTREDLENLIRNLFSRKWNQYFDDGVFYSCYALVYRNKAFNDSFKQYLLQLHEVLHEELKMAYDHGIITNTNIEELTEIIFALVDGSYYYMGMFPTGDDNHRKQQEIYINHCLSLFKYEDS</sequence>
<evidence type="ECO:0000259" key="10">
    <source>
        <dbReference type="PROSITE" id="PS50977"/>
    </source>
</evidence>
<dbReference type="SUPFAM" id="SSF46689">
    <property type="entry name" value="Homeodomain-like"/>
    <property type="match status" value="1"/>
</dbReference>
<organism evidence="11 12">
    <name type="scientific">Flagellimonas oceani</name>
    <dbReference type="NCBI Taxonomy" id="2698672"/>
    <lineage>
        <taxon>Bacteria</taxon>
        <taxon>Pseudomonadati</taxon>
        <taxon>Bacteroidota</taxon>
        <taxon>Flavobacteriia</taxon>
        <taxon>Flavobacteriales</taxon>
        <taxon>Flavobacteriaceae</taxon>
        <taxon>Flagellimonas</taxon>
    </lineage>
</organism>
<gene>
    <name evidence="11" type="ORF">GVT53_02145</name>
</gene>
<dbReference type="Proteomes" id="UP000502928">
    <property type="component" value="Chromosome"/>
</dbReference>
<comment type="function">
    <text evidence="1">Represses transcription of the icaADBC operon necessary for biofilm production.</text>
</comment>
<dbReference type="PANTHER" id="PTHR43479:SF11">
    <property type="entry name" value="ACREF_ENVCD OPERON REPRESSOR-RELATED"/>
    <property type="match status" value="1"/>
</dbReference>
<feature type="domain" description="HTH tetR-type" evidence="10">
    <location>
        <begin position="8"/>
        <end position="68"/>
    </location>
</feature>
<dbReference type="InterPro" id="IPR050624">
    <property type="entry name" value="HTH-type_Tx_Regulator"/>
</dbReference>
<dbReference type="PROSITE" id="PS50977">
    <property type="entry name" value="HTH_TETR_2"/>
    <property type="match status" value="1"/>
</dbReference>
<evidence type="ECO:0000256" key="4">
    <source>
        <dbReference type="ARBA" id="ARBA00022491"/>
    </source>
</evidence>
<evidence type="ECO:0000313" key="12">
    <source>
        <dbReference type="Proteomes" id="UP000502928"/>
    </source>
</evidence>
<evidence type="ECO:0000256" key="5">
    <source>
        <dbReference type="ARBA" id="ARBA00023015"/>
    </source>
</evidence>
<name>A0A6G7IYZ2_9FLAO</name>
<evidence type="ECO:0000256" key="3">
    <source>
        <dbReference type="ARBA" id="ARBA00014341"/>
    </source>
</evidence>
<evidence type="ECO:0000256" key="6">
    <source>
        <dbReference type="ARBA" id="ARBA00023125"/>
    </source>
</evidence>
<proteinExistence type="predicted"/>
<feature type="DNA-binding region" description="H-T-H motif" evidence="9">
    <location>
        <begin position="31"/>
        <end position="50"/>
    </location>
</feature>
<evidence type="ECO:0000256" key="9">
    <source>
        <dbReference type="PROSITE-ProRule" id="PRU00335"/>
    </source>
</evidence>
<accession>A0A6G7IYZ2</accession>
<dbReference type="EMBL" id="CP049616">
    <property type="protein sequence ID" value="QII43534.1"/>
    <property type="molecule type" value="Genomic_DNA"/>
</dbReference>
<dbReference type="Gene3D" id="1.10.357.10">
    <property type="entry name" value="Tetracycline Repressor, domain 2"/>
    <property type="match status" value="1"/>
</dbReference>
<keyword evidence="4" id="KW-0678">Repressor</keyword>
<evidence type="ECO:0000256" key="7">
    <source>
        <dbReference type="ARBA" id="ARBA00023163"/>
    </source>
</evidence>